<feature type="binding site" evidence="14">
    <location>
        <begin position="233"/>
        <end position="240"/>
    </location>
    <ligand>
        <name>ATP</name>
        <dbReference type="ChEBI" id="CHEBI:30616"/>
    </ligand>
</feature>
<evidence type="ECO:0000256" key="9">
    <source>
        <dbReference type="ARBA" id="ARBA00022840"/>
    </source>
</evidence>
<evidence type="ECO:0000256" key="1">
    <source>
        <dbReference type="ARBA" id="ARBA00004370"/>
    </source>
</evidence>
<evidence type="ECO:0000256" key="4">
    <source>
        <dbReference type="ARBA" id="ARBA00022692"/>
    </source>
</evidence>
<dbReference type="InterPro" id="IPR027417">
    <property type="entry name" value="P-loop_NTPase"/>
</dbReference>
<dbReference type="EMBL" id="LBWK01000001">
    <property type="protein sequence ID" value="KKR06433.1"/>
    <property type="molecule type" value="Genomic_DNA"/>
</dbReference>
<dbReference type="SMART" id="SM00382">
    <property type="entry name" value="AAA"/>
    <property type="match status" value="1"/>
</dbReference>
<dbReference type="Gene3D" id="1.10.8.60">
    <property type="match status" value="1"/>
</dbReference>
<comment type="similarity">
    <text evidence="13 14">In the central section; belongs to the AAA ATPase family.</text>
</comment>
<feature type="binding site" evidence="14">
    <location>
        <position position="456"/>
    </location>
    <ligand>
        <name>Zn(2+)</name>
        <dbReference type="ChEBI" id="CHEBI:29105"/>
        <note>catalytic</note>
    </ligand>
</feature>
<dbReference type="InterPro" id="IPR003959">
    <property type="entry name" value="ATPase_AAA_core"/>
</dbReference>
<evidence type="ECO:0000256" key="2">
    <source>
        <dbReference type="ARBA" id="ARBA00010044"/>
    </source>
</evidence>
<dbReference type="NCBIfam" id="TIGR01241">
    <property type="entry name" value="FtsH_fam"/>
    <property type="match status" value="1"/>
</dbReference>
<organism evidence="17 18">
    <name type="scientific">candidate division WS6 bacterium GW2011_GWF2_39_15</name>
    <dbReference type="NCBI Taxonomy" id="1619100"/>
    <lineage>
        <taxon>Bacteria</taxon>
        <taxon>Candidatus Dojkabacteria</taxon>
    </lineage>
</organism>
<dbReference type="PATRIC" id="fig|1619100.3.peg.480"/>
<comment type="subunit">
    <text evidence="14">Homohexamer.</text>
</comment>
<protein>
    <recommendedName>
        <fullName evidence="14">ATP-dependent zinc metalloprotease FtsH</fullName>
        <ecNumber evidence="14">3.4.24.-</ecNumber>
    </recommendedName>
</protein>
<keyword evidence="12 14" id="KW-0472">Membrane</keyword>
<dbReference type="FunFam" id="1.10.8.60:FF:000001">
    <property type="entry name" value="ATP-dependent zinc metalloprotease FtsH"/>
    <property type="match status" value="1"/>
</dbReference>
<comment type="subcellular location">
    <subcellularLocation>
        <location evidence="14">Cell membrane</location>
        <topology evidence="14">Multi-pass membrane protein</topology>
        <orientation evidence="14">Cytoplasmic side</orientation>
    </subcellularLocation>
    <subcellularLocation>
        <location evidence="1">Membrane</location>
    </subcellularLocation>
</comment>
<keyword evidence="4 14" id="KW-0812">Transmembrane</keyword>
<evidence type="ECO:0000256" key="3">
    <source>
        <dbReference type="ARBA" id="ARBA00022670"/>
    </source>
</evidence>
<dbReference type="HAMAP" id="MF_01458">
    <property type="entry name" value="FtsH"/>
    <property type="match status" value="1"/>
</dbReference>
<comment type="similarity">
    <text evidence="15">Belongs to the AAA ATPase family.</text>
</comment>
<evidence type="ECO:0000256" key="6">
    <source>
        <dbReference type="ARBA" id="ARBA00022741"/>
    </source>
</evidence>
<comment type="caution">
    <text evidence="17">The sequence shown here is derived from an EMBL/GenBank/DDBJ whole genome shotgun (WGS) entry which is preliminary data.</text>
</comment>
<dbReference type="SUPFAM" id="SSF52540">
    <property type="entry name" value="P-loop containing nucleoside triphosphate hydrolases"/>
    <property type="match status" value="1"/>
</dbReference>
<dbReference type="STRING" id="1619100.UT34_C0001G0474"/>
<dbReference type="CDD" id="cd19501">
    <property type="entry name" value="RecA-like_FtsH"/>
    <property type="match status" value="1"/>
</dbReference>
<dbReference type="PROSITE" id="PS00674">
    <property type="entry name" value="AAA"/>
    <property type="match status" value="1"/>
</dbReference>
<dbReference type="FunFam" id="3.40.50.300:FF:000001">
    <property type="entry name" value="ATP-dependent zinc metalloprotease FtsH"/>
    <property type="match status" value="1"/>
</dbReference>
<keyword evidence="3 14" id="KW-0645">Protease</keyword>
<comment type="similarity">
    <text evidence="2 14">In the C-terminal section; belongs to the peptidase M41 family.</text>
</comment>
<dbReference type="InterPro" id="IPR005936">
    <property type="entry name" value="FtsH"/>
</dbReference>
<keyword evidence="14" id="KW-1003">Cell membrane</keyword>
<keyword evidence="10 14" id="KW-1133">Transmembrane helix</keyword>
<reference evidence="17 18" key="1">
    <citation type="journal article" date="2015" name="Nature">
        <title>rRNA introns, odd ribosomes, and small enigmatic genomes across a large radiation of phyla.</title>
        <authorList>
            <person name="Brown C.T."/>
            <person name="Hug L.A."/>
            <person name="Thomas B.C."/>
            <person name="Sharon I."/>
            <person name="Castelle C.J."/>
            <person name="Singh A."/>
            <person name="Wilkins M.J."/>
            <person name="Williams K.H."/>
            <person name="Banfield J.F."/>
        </authorList>
    </citation>
    <scope>NUCLEOTIDE SEQUENCE [LARGE SCALE GENOMIC DNA]</scope>
</reference>
<dbReference type="Gene3D" id="3.40.50.300">
    <property type="entry name" value="P-loop containing nucleotide triphosphate hydrolases"/>
    <property type="match status" value="1"/>
</dbReference>
<evidence type="ECO:0000256" key="13">
    <source>
        <dbReference type="ARBA" id="ARBA00061570"/>
    </source>
</evidence>
<accession>A0A0G0MTD8</accession>
<keyword evidence="9 14" id="KW-0067">ATP-binding</keyword>
<dbReference type="AlphaFoldDB" id="A0A0G0MTD8"/>
<dbReference type="GO" id="GO:0016887">
    <property type="term" value="F:ATP hydrolysis activity"/>
    <property type="evidence" value="ECO:0007669"/>
    <property type="project" value="UniProtKB-UniRule"/>
</dbReference>
<dbReference type="PANTHER" id="PTHR23076">
    <property type="entry name" value="METALLOPROTEASE M41 FTSH"/>
    <property type="match status" value="1"/>
</dbReference>
<dbReference type="GO" id="GO:0004222">
    <property type="term" value="F:metalloendopeptidase activity"/>
    <property type="evidence" value="ECO:0007669"/>
    <property type="project" value="InterPro"/>
</dbReference>
<keyword evidence="11 14" id="KW-0482">Metalloprotease</keyword>
<keyword evidence="7 14" id="KW-0378">Hydrolase</keyword>
<proteinExistence type="inferred from homology"/>
<evidence type="ECO:0000256" key="14">
    <source>
        <dbReference type="HAMAP-Rule" id="MF_01458"/>
    </source>
</evidence>
<dbReference type="GO" id="GO:0004176">
    <property type="term" value="F:ATP-dependent peptidase activity"/>
    <property type="evidence" value="ECO:0007669"/>
    <property type="project" value="InterPro"/>
</dbReference>
<evidence type="ECO:0000256" key="8">
    <source>
        <dbReference type="ARBA" id="ARBA00022833"/>
    </source>
</evidence>
<feature type="binding site" evidence="14">
    <location>
        <position position="528"/>
    </location>
    <ligand>
        <name>Zn(2+)</name>
        <dbReference type="ChEBI" id="CHEBI:29105"/>
        <note>catalytic</note>
    </ligand>
</feature>
<evidence type="ECO:0000256" key="10">
    <source>
        <dbReference type="ARBA" id="ARBA00022989"/>
    </source>
</evidence>
<evidence type="ECO:0000259" key="16">
    <source>
        <dbReference type="SMART" id="SM00382"/>
    </source>
</evidence>
<dbReference type="InterPro" id="IPR003593">
    <property type="entry name" value="AAA+_ATPase"/>
</dbReference>
<feature type="active site" evidence="14">
    <location>
        <position position="453"/>
    </location>
</feature>
<name>A0A0G0MTD8_9BACT</name>
<dbReference type="GO" id="GO:0008270">
    <property type="term" value="F:zinc ion binding"/>
    <property type="evidence" value="ECO:0007669"/>
    <property type="project" value="UniProtKB-UniRule"/>
</dbReference>
<comment type="cofactor">
    <cofactor evidence="14">
        <name>Zn(2+)</name>
        <dbReference type="ChEBI" id="CHEBI:29105"/>
    </cofactor>
    <text evidence="14">Binds 1 zinc ion per subunit.</text>
</comment>
<feature type="domain" description="AAA+ ATPase" evidence="16">
    <location>
        <begin position="225"/>
        <end position="362"/>
    </location>
</feature>
<dbReference type="Pfam" id="PF17862">
    <property type="entry name" value="AAA_lid_3"/>
    <property type="match status" value="1"/>
</dbReference>
<dbReference type="InterPro" id="IPR041569">
    <property type="entry name" value="AAA_lid_3"/>
</dbReference>
<keyword evidence="6 14" id="KW-0547">Nucleotide-binding</keyword>
<evidence type="ECO:0000256" key="7">
    <source>
        <dbReference type="ARBA" id="ARBA00022801"/>
    </source>
</evidence>
<dbReference type="SUPFAM" id="SSF140990">
    <property type="entry name" value="FtsH protease domain-like"/>
    <property type="match status" value="1"/>
</dbReference>
<dbReference type="GO" id="GO:0005524">
    <property type="term" value="F:ATP binding"/>
    <property type="evidence" value="ECO:0007669"/>
    <property type="project" value="UniProtKB-UniRule"/>
</dbReference>
<keyword evidence="5 14" id="KW-0479">Metal-binding</keyword>
<evidence type="ECO:0000256" key="5">
    <source>
        <dbReference type="ARBA" id="ARBA00022723"/>
    </source>
</evidence>
<dbReference type="InterPro" id="IPR037219">
    <property type="entry name" value="Peptidase_M41-like"/>
</dbReference>
<evidence type="ECO:0000256" key="15">
    <source>
        <dbReference type="RuleBase" id="RU003651"/>
    </source>
</evidence>
<dbReference type="Gene3D" id="1.20.58.760">
    <property type="entry name" value="Peptidase M41"/>
    <property type="match status" value="1"/>
</dbReference>
<keyword evidence="8 14" id="KW-0862">Zinc</keyword>
<dbReference type="FunFam" id="1.20.58.760:FF:000001">
    <property type="entry name" value="ATP-dependent zinc metalloprotease FtsH"/>
    <property type="match status" value="1"/>
</dbReference>
<dbReference type="GO" id="GO:0030163">
    <property type="term" value="P:protein catabolic process"/>
    <property type="evidence" value="ECO:0007669"/>
    <property type="project" value="UniProtKB-UniRule"/>
</dbReference>
<feature type="binding site" evidence="14">
    <location>
        <position position="452"/>
    </location>
    <ligand>
        <name>Zn(2+)</name>
        <dbReference type="ChEBI" id="CHEBI:29105"/>
        <note>catalytic</note>
    </ligand>
</feature>
<dbReference type="PANTHER" id="PTHR23076:SF97">
    <property type="entry name" value="ATP-DEPENDENT ZINC METALLOPROTEASE YME1L1"/>
    <property type="match status" value="1"/>
</dbReference>
<dbReference type="InterPro" id="IPR003960">
    <property type="entry name" value="ATPase_AAA_CS"/>
</dbReference>
<dbReference type="InterPro" id="IPR000642">
    <property type="entry name" value="Peptidase_M41"/>
</dbReference>
<evidence type="ECO:0000256" key="12">
    <source>
        <dbReference type="ARBA" id="ARBA00023136"/>
    </source>
</evidence>
<dbReference type="Proteomes" id="UP000034799">
    <property type="component" value="Unassembled WGS sequence"/>
</dbReference>
<dbReference type="Pfam" id="PF00004">
    <property type="entry name" value="AAA"/>
    <property type="match status" value="1"/>
</dbReference>
<feature type="transmembrane region" description="Helical" evidence="14">
    <location>
        <begin position="145"/>
        <end position="162"/>
    </location>
</feature>
<dbReference type="EC" id="3.4.24.-" evidence="14"/>
<comment type="function">
    <text evidence="14">Acts as a processive, ATP-dependent zinc metallopeptidase for both cytoplasmic and membrane proteins. Plays a role in the quality control of integral membrane proteins.</text>
</comment>
<evidence type="ECO:0000256" key="11">
    <source>
        <dbReference type="ARBA" id="ARBA00023049"/>
    </source>
</evidence>
<feature type="transmembrane region" description="Helical" evidence="14">
    <location>
        <begin position="28"/>
        <end position="50"/>
    </location>
</feature>
<evidence type="ECO:0000313" key="17">
    <source>
        <dbReference type="EMBL" id="KKR06433.1"/>
    </source>
</evidence>
<dbReference type="GO" id="GO:0006508">
    <property type="term" value="P:proteolysis"/>
    <property type="evidence" value="ECO:0007669"/>
    <property type="project" value="UniProtKB-KW"/>
</dbReference>
<evidence type="ECO:0000313" key="18">
    <source>
        <dbReference type="Proteomes" id="UP000034799"/>
    </source>
</evidence>
<dbReference type="Pfam" id="PF01434">
    <property type="entry name" value="Peptidase_M41"/>
    <property type="match status" value="1"/>
</dbReference>
<dbReference type="GO" id="GO:0005886">
    <property type="term" value="C:plasma membrane"/>
    <property type="evidence" value="ECO:0007669"/>
    <property type="project" value="UniProtKB-SubCell"/>
</dbReference>
<sequence>MVLIVDKMENPNSKKADIRKLPKNVVRVNMWGIVASIILSIAIFSAWSIVVNTQTKGREVSLSNVVNSIAKKDYKKIILKDNIVILEQQKTEKTDGKETKYLTRKFALIPPGTDFYSTLSDADVDIKTLSNDFYQPAVNVSITDIIWLILLALGLVLMYNLIKGMNSQGGRLMDFGQSKARMLFGKKTGITFDSVAGIEEVKDELVEIVDFLKSPKKYGDIGARIPKGVLLSGPPGTGKTLLAKAVAGEAGVPFFHTSGSEFEEMLVGAGASRVRDLFLKAKRSSPSIIFIDEIDAVAKKRGTVLHSGAGEQTLNQILVEMDGLEGRENVIVVAATNRPDVLDPAILRPGRFDRMVTLYLPDYHERLAILNVHAKNKKFDKEANLDIVARKTIGYSGADLENLLNEAAIMAVIDGRKEIMQKDLMESYLKVKLGRQKKNKRVEDDLKRVAYHEAGHAVVAKFTQSSSPVELVSMISRGGTGGVTVYVPEDDRSMETKKQLLAAIQNSVGGRVAEEIFLGDISSGASGDIRHATEVAKMMVRQWGMSDKLGFVQYGDAEETKHLGYTYGGGRDYSEKTAEVVDSEVKGIIQKAIENARKILRENKAVVEKLVELLLKQEEVGKEEFNALFE</sequence>
<gene>
    <name evidence="14" type="primary">ftsH</name>
    <name evidence="17" type="ORF">UT34_C0001G0474</name>
</gene>